<protein>
    <submittedName>
        <fullName evidence="1">Uncharacterized protein</fullName>
    </submittedName>
</protein>
<reference evidence="1 2" key="1">
    <citation type="submission" date="2014-04" db="EMBL/GenBank/DDBJ databases">
        <authorList>
            <consortium name="DOE Joint Genome Institute"/>
            <person name="Kuo A."/>
            <person name="Tarkka M."/>
            <person name="Buscot F."/>
            <person name="Kohler A."/>
            <person name="Nagy L.G."/>
            <person name="Floudas D."/>
            <person name="Copeland A."/>
            <person name="Barry K.W."/>
            <person name="Cichocki N."/>
            <person name="Veneault-Fourrey C."/>
            <person name="LaButti K."/>
            <person name="Lindquist E.A."/>
            <person name="Lipzen A."/>
            <person name="Lundell T."/>
            <person name="Morin E."/>
            <person name="Murat C."/>
            <person name="Sun H."/>
            <person name="Tunlid A."/>
            <person name="Henrissat B."/>
            <person name="Grigoriev I.V."/>
            <person name="Hibbett D.S."/>
            <person name="Martin F."/>
            <person name="Nordberg H.P."/>
            <person name="Cantor M.N."/>
            <person name="Hua S.X."/>
        </authorList>
    </citation>
    <scope>NUCLEOTIDE SEQUENCE [LARGE SCALE GENOMIC DNA]</scope>
    <source>
        <strain evidence="1 2">F 1598</strain>
    </source>
</reference>
<evidence type="ECO:0000313" key="2">
    <source>
        <dbReference type="Proteomes" id="UP000054166"/>
    </source>
</evidence>
<gene>
    <name evidence="1" type="ORF">PILCRDRAFT_830370</name>
</gene>
<keyword evidence="2" id="KW-1185">Reference proteome</keyword>
<proteinExistence type="predicted"/>
<dbReference type="InParanoid" id="A0A0C3B2B8"/>
<dbReference type="Proteomes" id="UP000054166">
    <property type="component" value="Unassembled WGS sequence"/>
</dbReference>
<reference evidence="2" key="2">
    <citation type="submission" date="2015-01" db="EMBL/GenBank/DDBJ databases">
        <title>Evolutionary Origins and Diversification of the Mycorrhizal Mutualists.</title>
        <authorList>
            <consortium name="DOE Joint Genome Institute"/>
            <consortium name="Mycorrhizal Genomics Consortium"/>
            <person name="Kohler A."/>
            <person name="Kuo A."/>
            <person name="Nagy L.G."/>
            <person name="Floudas D."/>
            <person name="Copeland A."/>
            <person name="Barry K.W."/>
            <person name="Cichocki N."/>
            <person name="Veneault-Fourrey C."/>
            <person name="LaButti K."/>
            <person name="Lindquist E.A."/>
            <person name="Lipzen A."/>
            <person name="Lundell T."/>
            <person name="Morin E."/>
            <person name="Murat C."/>
            <person name="Riley R."/>
            <person name="Ohm R."/>
            <person name="Sun H."/>
            <person name="Tunlid A."/>
            <person name="Henrissat B."/>
            <person name="Grigoriev I.V."/>
            <person name="Hibbett D.S."/>
            <person name="Martin F."/>
        </authorList>
    </citation>
    <scope>NUCLEOTIDE SEQUENCE [LARGE SCALE GENOMIC DNA]</scope>
    <source>
        <strain evidence="2">F 1598</strain>
    </source>
</reference>
<accession>A0A0C3B2B8</accession>
<evidence type="ECO:0000313" key="1">
    <source>
        <dbReference type="EMBL" id="KIM71392.1"/>
    </source>
</evidence>
<organism evidence="1 2">
    <name type="scientific">Piloderma croceum (strain F 1598)</name>
    <dbReference type="NCBI Taxonomy" id="765440"/>
    <lineage>
        <taxon>Eukaryota</taxon>
        <taxon>Fungi</taxon>
        <taxon>Dikarya</taxon>
        <taxon>Basidiomycota</taxon>
        <taxon>Agaricomycotina</taxon>
        <taxon>Agaricomycetes</taxon>
        <taxon>Agaricomycetidae</taxon>
        <taxon>Atheliales</taxon>
        <taxon>Atheliaceae</taxon>
        <taxon>Piloderma</taxon>
    </lineage>
</organism>
<dbReference type="EMBL" id="KN833332">
    <property type="protein sequence ID" value="KIM71392.1"/>
    <property type="molecule type" value="Genomic_DNA"/>
</dbReference>
<name>A0A0C3B2B8_PILCF</name>
<dbReference type="HOGENOM" id="CLU_2868506_0_0_1"/>
<dbReference type="AlphaFoldDB" id="A0A0C3B2B8"/>
<sequence>MREIIKSNAELDYLPARTSRFSAFLSDPRHEMRNSLPHANTTISDTTSYVEGTIPSNNQDLVIT</sequence>